<organism evidence="1 2">
    <name type="scientific">Streptacidiphilus alkalitolerans</name>
    <dbReference type="NCBI Taxonomy" id="3342712"/>
    <lineage>
        <taxon>Bacteria</taxon>
        <taxon>Bacillati</taxon>
        <taxon>Actinomycetota</taxon>
        <taxon>Actinomycetes</taxon>
        <taxon>Kitasatosporales</taxon>
        <taxon>Streptomycetaceae</taxon>
        <taxon>Streptacidiphilus</taxon>
    </lineage>
</organism>
<dbReference type="Proteomes" id="UP001592582">
    <property type="component" value="Unassembled WGS sequence"/>
</dbReference>
<dbReference type="InterPro" id="IPR038766">
    <property type="entry name" value="Membrane_comp_ABC_pdt"/>
</dbReference>
<dbReference type="Pfam" id="PF02687">
    <property type="entry name" value="FtsX"/>
    <property type="match status" value="2"/>
</dbReference>
<name>A0ABV6VFT4_9ACTN</name>
<proteinExistence type="predicted"/>
<dbReference type="InterPro" id="IPR003838">
    <property type="entry name" value="ABC3_permease_C"/>
</dbReference>
<evidence type="ECO:0000313" key="1">
    <source>
        <dbReference type="EMBL" id="MFC1412615.1"/>
    </source>
</evidence>
<dbReference type="PANTHER" id="PTHR30287">
    <property type="entry name" value="MEMBRANE COMPONENT OF PREDICTED ABC SUPERFAMILY METABOLITE UPTAKE TRANSPORTER"/>
    <property type="match status" value="1"/>
</dbReference>
<evidence type="ECO:0000313" key="2">
    <source>
        <dbReference type="Proteomes" id="UP001592582"/>
    </source>
</evidence>
<protein>
    <submittedName>
        <fullName evidence="1">FtsX-like permease family protein</fullName>
    </submittedName>
</protein>
<dbReference type="PANTHER" id="PTHR30287:SF2">
    <property type="entry name" value="BLL1001 PROTEIN"/>
    <property type="match status" value="1"/>
</dbReference>
<sequence>MIRLGLRLTLSGGREAAARLAVIAAAVALGVGLLLSTLAALNAVTTQNNRNAWLNTGAVTAEQEHAPSTADPLWWLLRADNFDGHLIGRIDLAATGPHAPIPPGIPRLPGPGEFYASPALGALLRTVPADQLADRYPGHQVGTIGDSALPGPDSLVIVIGRTPAQLSGDPEARHVTSIMTASPADCSGSNCRVGTNSNGMDLILSVVAAALIFPVLILIATATRLAATRREQRFAAMRLIGATPRQVSAVSAVESSVAAVIGVAFGFGLFYLVRPLLAQVDFTNTPFFLSDLSLNATDVLLIALGVPVGAAVSARLALRRVQISPLGVTRRVTPRPPRAYRVIPLVAGLLELAYFIGRRPADSGGQIRAFLPGIFLVLGGIVFAGPWLTMIGGRLMARRTHRPARLVAGRRLSDDPKAGFRAVSGLVLALCITSAAVGVINALTAEQGVPQGSASLSSTVIGDYRHYDDHGNQLDSAASPPEALLSALRATAGVQGLTVIHADPHPAPSDHLAGGLATCAQLATLPTAFGHCPAGAQTASVGPSFSVVGLDRLLSWPAVWPSAPATAAQLQNLPVDQIVVATDGSKSAIEQARTLLATAYPDQEQPFTIAEDRSQMSQRLSGYQQLADVVIAVSFPVAGCSLAVSVAGGLRDRKRPFSLLRLTGVQLGVLRRVVMLESAVPLLVVAAVAIGTGFLTAQLFLQAQFGYSLRAPGAEYYLIIGGGLVAALAVIGSTLPLLTRITGPEVARNE</sequence>
<dbReference type="EMBL" id="JBHEZX010000012">
    <property type="protein sequence ID" value="MFC1412615.1"/>
    <property type="molecule type" value="Genomic_DNA"/>
</dbReference>
<reference evidence="1 2" key="1">
    <citation type="submission" date="2024-09" db="EMBL/GenBank/DDBJ databases">
        <authorList>
            <person name="Lee S.D."/>
        </authorList>
    </citation>
    <scope>NUCLEOTIDE SEQUENCE [LARGE SCALE GENOMIC DNA]</scope>
    <source>
        <strain evidence="1 2">N1-1</strain>
    </source>
</reference>
<accession>A0ABV6VFT4</accession>
<comment type="caution">
    <text evidence="1">The sequence shown here is derived from an EMBL/GenBank/DDBJ whole genome shotgun (WGS) entry which is preliminary data.</text>
</comment>
<keyword evidence="2" id="KW-1185">Reference proteome</keyword>
<gene>
    <name evidence="1" type="ORF">ACEZDG_25430</name>
</gene>